<sequence>MKRMKNLINKHLELMQIFPKNIYGLLERSRSKLRGLRGKPIDEHKSAGPRPLVFRGAALVSSLSEKVNNMITQNQDLITGMESQI</sequence>
<name>A0AAW0LRH2_QUESU</name>
<proteinExistence type="predicted"/>
<organism evidence="1 2">
    <name type="scientific">Quercus suber</name>
    <name type="common">Cork oak</name>
    <dbReference type="NCBI Taxonomy" id="58331"/>
    <lineage>
        <taxon>Eukaryota</taxon>
        <taxon>Viridiplantae</taxon>
        <taxon>Streptophyta</taxon>
        <taxon>Embryophyta</taxon>
        <taxon>Tracheophyta</taxon>
        <taxon>Spermatophyta</taxon>
        <taxon>Magnoliopsida</taxon>
        <taxon>eudicotyledons</taxon>
        <taxon>Gunneridae</taxon>
        <taxon>Pentapetalae</taxon>
        <taxon>rosids</taxon>
        <taxon>fabids</taxon>
        <taxon>Fagales</taxon>
        <taxon>Fagaceae</taxon>
        <taxon>Quercus</taxon>
    </lineage>
</organism>
<dbReference type="Proteomes" id="UP000237347">
    <property type="component" value="Unassembled WGS sequence"/>
</dbReference>
<gene>
    <name evidence="1" type="ORF">CFP56_033773</name>
</gene>
<reference evidence="1 2" key="1">
    <citation type="journal article" date="2018" name="Sci. Data">
        <title>The draft genome sequence of cork oak.</title>
        <authorList>
            <person name="Ramos A.M."/>
            <person name="Usie A."/>
            <person name="Barbosa P."/>
            <person name="Barros P.M."/>
            <person name="Capote T."/>
            <person name="Chaves I."/>
            <person name="Simoes F."/>
            <person name="Abreu I."/>
            <person name="Carrasquinho I."/>
            <person name="Faro C."/>
            <person name="Guimaraes J.B."/>
            <person name="Mendonca D."/>
            <person name="Nobrega F."/>
            <person name="Rodrigues L."/>
            <person name="Saibo N.J.M."/>
            <person name="Varela M.C."/>
            <person name="Egas C."/>
            <person name="Matos J."/>
            <person name="Miguel C.M."/>
            <person name="Oliveira M.M."/>
            <person name="Ricardo C.P."/>
            <person name="Goncalves S."/>
        </authorList>
    </citation>
    <scope>NUCLEOTIDE SEQUENCE [LARGE SCALE GENOMIC DNA]</scope>
    <source>
        <strain evidence="2">cv. HL8</strain>
    </source>
</reference>
<comment type="caution">
    <text evidence="1">The sequence shown here is derived from an EMBL/GenBank/DDBJ whole genome shotgun (WGS) entry which is preliminary data.</text>
</comment>
<evidence type="ECO:0000313" key="2">
    <source>
        <dbReference type="Proteomes" id="UP000237347"/>
    </source>
</evidence>
<evidence type="ECO:0000313" key="1">
    <source>
        <dbReference type="EMBL" id="KAK7853995.1"/>
    </source>
</evidence>
<accession>A0AAW0LRH2</accession>
<keyword evidence="2" id="KW-1185">Reference proteome</keyword>
<dbReference type="AlphaFoldDB" id="A0AAW0LRH2"/>
<dbReference type="EMBL" id="PKMF04000059">
    <property type="protein sequence ID" value="KAK7853995.1"/>
    <property type="molecule type" value="Genomic_DNA"/>
</dbReference>
<protein>
    <submittedName>
        <fullName evidence="1">Uncharacterized protein</fullName>
    </submittedName>
</protein>